<feature type="transmembrane region" description="Helical" evidence="1">
    <location>
        <begin position="443"/>
        <end position="465"/>
    </location>
</feature>
<dbReference type="PATRIC" id="fig|1125712.3.peg.1420"/>
<name>U2V5W0_9ACTN</name>
<evidence type="ECO:0000313" key="4">
    <source>
        <dbReference type="Proteomes" id="UP000016638"/>
    </source>
</evidence>
<feature type="domain" description="Phage tail tape measure protein" evidence="2">
    <location>
        <begin position="135"/>
        <end position="300"/>
    </location>
</feature>
<evidence type="ECO:0000256" key="1">
    <source>
        <dbReference type="SAM" id="Phobius"/>
    </source>
</evidence>
<proteinExistence type="predicted"/>
<feature type="transmembrane region" description="Helical" evidence="1">
    <location>
        <begin position="472"/>
        <end position="501"/>
    </location>
</feature>
<gene>
    <name evidence="3" type="ORF">HMPREF1316_2361</name>
</gene>
<dbReference type="STRING" id="1125712.HMPREF1316_2361"/>
<keyword evidence="1" id="KW-0812">Transmembrane</keyword>
<dbReference type="RefSeq" id="WP_021726311.1">
    <property type="nucleotide sequence ID" value="NZ_AWEZ01000047.1"/>
</dbReference>
<dbReference type="Pfam" id="PF10145">
    <property type="entry name" value="PhageMin_Tail"/>
    <property type="match status" value="1"/>
</dbReference>
<dbReference type="AlphaFoldDB" id="U2V5W0"/>
<dbReference type="EMBL" id="AWEZ01000047">
    <property type="protein sequence ID" value="ERL08036.1"/>
    <property type="molecule type" value="Genomic_DNA"/>
</dbReference>
<dbReference type="Proteomes" id="UP000016638">
    <property type="component" value="Unassembled WGS sequence"/>
</dbReference>
<keyword evidence="4" id="KW-1185">Reference proteome</keyword>
<dbReference type="eggNOG" id="COG5280">
    <property type="taxonomic scope" value="Bacteria"/>
</dbReference>
<protein>
    <recommendedName>
        <fullName evidence="2">Phage tail tape measure protein domain-containing protein</fullName>
    </recommendedName>
</protein>
<keyword evidence="1" id="KW-0472">Membrane</keyword>
<evidence type="ECO:0000313" key="3">
    <source>
        <dbReference type="EMBL" id="ERL08036.1"/>
    </source>
</evidence>
<accession>U2V5W0</accession>
<reference evidence="3 4" key="1">
    <citation type="submission" date="2013-08" db="EMBL/GenBank/DDBJ databases">
        <authorList>
            <person name="Durkin A.S."/>
            <person name="Haft D.R."/>
            <person name="McCorrison J."/>
            <person name="Torralba M."/>
            <person name="Gillis M."/>
            <person name="Haft D.H."/>
            <person name="Methe B."/>
            <person name="Sutton G."/>
            <person name="Nelson K.E."/>
        </authorList>
    </citation>
    <scope>NUCLEOTIDE SEQUENCE [LARGE SCALE GENOMIC DNA]</scope>
    <source>
        <strain evidence="3 4">F0195</strain>
    </source>
</reference>
<evidence type="ECO:0000259" key="2">
    <source>
        <dbReference type="Pfam" id="PF10145"/>
    </source>
</evidence>
<keyword evidence="1" id="KW-1133">Transmembrane helix</keyword>
<dbReference type="InterPro" id="IPR010090">
    <property type="entry name" value="Phage_tape_meas"/>
</dbReference>
<dbReference type="OrthoDB" id="3196853at2"/>
<comment type="caution">
    <text evidence="3">The sequence shown here is derived from an EMBL/GenBank/DDBJ whole genome shotgun (WGS) entry which is preliminary data.</text>
</comment>
<sequence>MASGVTVANAFVQVMPSMEGAGSSLTSALSGAMEGAGDAAGKSGGASMLDAISGALGGLGERVASVGGEAGEAVAGGFSSILSGGGGAEMVAAGMGVAAAVGAALMSVGGTFDEMTDEIIVGTGASGDALQGLSDVATNIGTSVPTSFANAGDIVQEFNTRMGLSGDTLQEVGSKAASLQNIVGSVNFDNLTGAFNEWGISGEQAGAKMDYLFGVVQTTGIGFDSLVSVVQTAGPAMQELGFSFEDTADMAGMLDKAGLNASGVMGSMKKALSSVAEQGGDVKQAFRDSVDAIQGYIDAGDDAAAINAAKDIFGARNAPQFVAALKSGAINLDELGQAALGAQGDIEGTEQATMDWPEQWQLIQNNVQAALAPLGSAVWSAATAGMQGLSDAMTWLGQAAQPVMDVLGPMMQSAMEQLSPVMQPLVDALGNLGMSILPVVSGAFQLLAGVLQVVGAVLQVVWSIVSPIAQTFASVLAVAIDGVAASFTALGAILSAIGGFFQVAASVAVSAWQGVQGILSGISSAIGGFFQSACAVIGGAMQAAASVAQGAFQGAQSVGSSVASAIGGFFSSAGSAIGSRMSSAAGAAQSALRSIASVASNVVSSIGQAFSGVGSTISGALSRVRSIIQGAFSGIHIPTFHVSGGFNLDPGHFQLPSISFYARGGITNGAAVIGEAGREAIVPYTNSNIRPWARALADAAALGAGGGTTVNQYVRIVRDDEDLYSAATILNRSALAELG</sequence>
<organism evidence="3 4">
    <name type="scientific">Olsenella profusa F0195</name>
    <dbReference type="NCBI Taxonomy" id="1125712"/>
    <lineage>
        <taxon>Bacteria</taxon>
        <taxon>Bacillati</taxon>
        <taxon>Actinomycetota</taxon>
        <taxon>Coriobacteriia</taxon>
        <taxon>Coriobacteriales</taxon>
        <taxon>Atopobiaceae</taxon>
        <taxon>Olsenella</taxon>
    </lineage>
</organism>
<dbReference type="eggNOG" id="COG5412">
    <property type="taxonomic scope" value="Bacteria"/>
</dbReference>